<reference evidence="2" key="1">
    <citation type="journal article" date="2017" name="Nat. Ecol. Evol.">
        <title>Genome expansion and lineage-specific genetic innovations in the forest pathogenic fungi Armillaria.</title>
        <authorList>
            <person name="Sipos G."/>
            <person name="Prasanna A.N."/>
            <person name="Walter M.C."/>
            <person name="O'Connor E."/>
            <person name="Balint B."/>
            <person name="Krizsan K."/>
            <person name="Kiss B."/>
            <person name="Hess J."/>
            <person name="Varga T."/>
            <person name="Slot J."/>
            <person name="Riley R."/>
            <person name="Boka B."/>
            <person name="Rigling D."/>
            <person name="Barry K."/>
            <person name="Lee J."/>
            <person name="Mihaltcheva S."/>
            <person name="LaButti K."/>
            <person name="Lipzen A."/>
            <person name="Waldron R."/>
            <person name="Moloney N.M."/>
            <person name="Sperisen C."/>
            <person name="Kredics L."/>
            <person name="Vagvoelgyi C."/>
            <person name="Patrignani A."/>
            <person name="Fitzpatrick D."/>
            <person name="Nagy I."/>
            <person name="Doyle S."/>
            <person name="Anderson J.B."/>
            <person name="Grigoriev I.V."/>
            <person name="Gueldener U."/>
            <person name="Muensterkoetter M."/>
            <person name="Nagy L.G."/>
        </authorList>
    </citation>
    <scope>NUCLEOTIDE SEQUENCE [LARGE SCALE GENOMIC DNA]</scope>
    <source>
        <strain evidence="2">Ar21-2</strain>
    </source>
</reference>
<protein>
    <submittedName>
        <fullName evidence="1">Uncharacterized protein</fullName>
    </submittedName>
</protein>
<organism evidence="1 2">
    <name type="scientific">Armillaria gallica</name>
    <name type="common">Bulbous honey fungus</name>
    <name type="synonym">Armillaria bulbosa</name>
    <dbReference type="NCBI Taxonomy" id="47427"/>
    <lineage>
        <taxon>Eukaryota</taxon>
        <taxon>Fungi</taxon>
        <taxon>Dikarya</taxon>
        <taxon>Basidiomycota</taxon>
        <taxon>Agaricomycotina</taxon>
        <taxon>Agaricomycetes</taxon>
        <taxon>Agaricomycetidae</taxon>
        <taxon>Agaricales</taxon>
        <taxon>Marasmiineae</taxon>
        <taxon>Physalacriaceae</taxon>
        <taxon>Armillaria</taxon>
    </lineage>
</organism>
<dbReference type="OrthoDB" id="3037407at2759"/>
<evidence type="ECO:0000313" key="1">
    <source>
        <dbReference type="EMBL" id="PBK83489.1"/>
    </source>
</evidence>
<accession>A0A2H3CK77</accession>
<gene>
    <name evidence="1" type="ORF">ARMGADRAFT_1067771</name>
</gene>
<dbReference type="AlphaFoldDB" id="A0A2H3CK77"/>
<sequence length="220" mass="24803">MGKEGSRFDPGLRYECKGTAMKESGELVVESLADKHDTSQEGGEISTAQLVKCYILVLHALEPRNKLGSRRRCAYATPQTNPDMTAYNYRAFVEYARIMSIERVAMNNEGRVEKGMDRNATIVVPLRSREKLVGEGELVRKASVILIFAKAWSGCATLKWRSQKEHAMYKYYLDVDGNVWPGRFRWLLSSLVLICSSTMAVDVSPPSPPMNILKYTVRLT</sequence>
<evidence type="ECO:0000313" key="2">
    <source>
        <dbReference type="Proteomes" id="UP000217790"/>
    </source>
</evidence>
<name>A0A2H3CK77_ARMGA</name>
<proteinExistence type="predicted"/>
<dbReference type="InParanoid" id="A0A2H3CK77"/>
<dbReference type="EMBL" id="KZ293706">
    <property type="protein sequence ID" value="PBK83489.1"/>
    <property type="molecule type" value="Genomic_DNA"/>
</dbReference>
<dbReference type="Proteomes" id="UP000217790">
    <property type="component" value="Unassembled WGS sequence"/>
</dbReference>
<keyword evidence="2" id="KW-1185">Reference proteome</keyword>